<proteinExistence type="predicted"/>
<dbReference type="EMBL" id="CP092418">
    <property type="protein sequence ID" value="USD23135.1"/>
    <property type="molecule type" value="Genomic_DNA"/>
</dbReference>
<evidence type="ECO:0000256" key="1">
    <source>
        <dbReference type="SAM" id="Phobius"/>
    </source>
</evidence>
<sequence length="83" mass="9224">MKDEGGAAKEGKRMSSSFLVQSAADHVRDTALQTSTVAGKAFQKWLTQPFNLIFLLIIIVAHIQLIVAVIQSFLMLLLSMFMR</sequence>
<protein>
    <recommendedName>
        <fullName evidence="4">Cation-transporting P-type ATPase N-terminal domain-containing protein</fullName>
    </recommendedName>
</protein>
<gene>
    <name evidence="2" type="ORF">MJO52_08360</name>
</gene>
<feature type="transmembrane region" description="Helical" evidence="1">
    <location>
        <begin position="52"/>
        <end position="78"/>
    </location>
</feature>
<reference evidence="2" key="1">
    <citation type="submission" date="2022-02" db="EMBL/GenBank/DDBJ databases">
        <title>Coral-associated bacteria.</title>
        <authorList>
            <person name="Tang K."/>
            <person name="Wang X."/>
        </authorList>
    </citation>
    <scope>NUCLEOTIDE SEQUENCE</scope>
    <source>
        <strain evidence="2">SCSIO 43006</strain>
    </source>
</reference>
<name>A0ABY4VGM6_9GAMM</name>
<keyword evidence="1" id="KW-0812">Transmembrane</keyword>
<evidence type="ECO:0008006" key="4">
    <source>
        <dbReference type="Google" id="ProtNLM"/>
    </source>
</evidence>
<evidence type="ECO:0000313" key="2">
    <source>
        <dbReference type="EMBL" id="USD23135.1"/>
    </source>
</evidence>
<dbReference type="RefSeq" id="WP_252085482.1">
    <property type="nucleotide sequence ID" value="NZ_CP092418.1"/>
</dbReference>
<keyword evidence="1" id="KW-0472">Membrane</keyword>
<evidence type="ECO:0000313" key="3">
    <source>
        <dbReference type="Proteomes" id="UP001055658"/>
    </source>
</evidence>
<organism evidence="2 3">
    <name type="scientific">Microbulbifer variabilis</name>
    <dbReference type="NCBI Taxonomy" id="266805"/>
    <lineage>
        <taxon>Bacteria</taxon>
        <taxon>Pseudomonadati</taxon>
        <taxon>Pseudomonadota</taxon>
        <taxon>Gammaproteobacteria</taxon>
        <taxon>Cellvibrionales</taxon>
        <taxon>Microbulbiferaceae</taxon>
        <taxon>Microbulbifer</taxon>
    </lineage>
</organism>
<dbReference type="Proteomes" id="UP001055658">
    <property type="component" value="Chromosome"/>
</dbReference>
<keyword evidence="3" id="KW-1185">Reference proteome</keyword>
<keyword evidence="1" id="KW-1133">Transmembrane helix</keyword>
<accession>A0ABY4VGM6</accession>